<dbReference type="CDD" id="cd05233">
    <property type="entry name" value="SDR_c"/>
    <property type="match status" value="1"/>
</dbReference>
<dbReference type="AlphaFoldDB" id="A0A8J3SCG1"/>
<dbReference type="RefSeq" id="WP_204064090.1">
    <property type="nucleotide sequence ID" value="NZ_BOOJ01000023.1"/>
</dbReference>
<feature type="domain" description="Ketoreductase" evidence="5">
    <location>
        <begin position="10"/>
        <end position="197"/>
    </location>
</feature>
<accession>A0A8J3SCG1</accession>
<evidence type="ECO:0000256" key="1">
    <source>
        <dbReference type="ARBA" id="ARBA00006484"/>
    </source>
</evidence>
<gene>
    <name evidence="6" type="ORF">Psi01_24520</name>
</gene>
<comment type="similarity">
    <text evidence="1">Belongs to the short-chain dehydrogenases/reductases (SDR) family.</text>
</comment>
<dbReference type="InterPro" id="IPR057326">
    <property type="entry name" value="KR_dom"/>
</dbReference>
<evidence type="ECO:0000313" key="7">
    <source>
        <dbReference type="Proteomes" id="UP000619788"/>
    </source>
</evidence>
<protein>
    <submittedName>
        <fullName evidence="6">Short chain dehydrogenase</fullName>
    </submittedName>
</protein>
<organism evidence="6 7">
    <name type="scientific">Planobispora siamensis</name>
    <dbReference type="NCBI Taxonomy" id="936338"/>
    <lineage>
        <taxon>Bacteria</taxon>
        <taxon>Bacillati</taxon>
        <taxon>Actinomycetota</taxon>
        <taxon>Actinomycetes</taxon>
        <taxon>Streptosporangiales</taxon>
        <taxon>Streptosporangiaceae</taxon>
        <taxon>Planobispora</taxon>
    </lineage>
</organism>
<dbReference type="SMART" id="SM00822">
    <property type="entry name" value="PKS_KR"/>
    <property type="match status" value="1"/>
</dbReference>
<dbReference type="InterPro" id="IPR036291">
    <property type="entry name" value="NAD(P)-bd_dom_sf"/>
</dbReference>
<dbReference type="Pfam" id="PF13561">
    <property type="entry name" value="adh_short_C2"/>
    <property type="match status" value="1"/>
</dbReference>
<dbReference type="PRINTS" id="PR00080">
    <property type="entry name" value="SDRFAMILY"/>
</dbReference>
<dbReference type="EMBL" id="BOOJ01000023">
    <property type="protein sequence ID" value="GIH91822.1"/>
    <property type="molecule type" value="Genomic_DNA"/>
</dbReference>
<dbReference type="NCBIfam" id="NF005893">
    <property type="entry name" value="PRK07856.1"/>
    <property type="match status" value="1"/>
</dbReference>
<dbReference type="PANTHER" id="PTHR43618:SF8">
    <property type="entry name" value="7ALPHA-HYDROXYSTEROID DEHYDROGENASE"/>
    <property type="match status" value="1"/>
</dbReference>
<dbReference type="Gene3D" id="3.40.50.720">
    <property type="entry name" value="NAD(P)-binding Rossmann-like Domain"/>
    <property type="match status" value="1"/>
</dbReference>
<dbReference type="GO" id="GO:0016491">
    <property type="term" value="F:oxidoreductase activity"/>
    <property type="evidence" value="ECO:0007669"/>
    <property type="project" value="UniProtKB-KW"/>
</dbReference>
<dbReference type="SUPFAM" id="SSF51735">
    <property type="entry name" value="NAD(P)-binding Rossmann-fold domains"/>
    <property type="match status" value="1"/>
</dbReference>
<keyword evidence="7" id="KW-1185">Reference proteome</keyword>
<dbReference type="InterPro" id="IPR002347">
    <property type="entry name" value="SDR_fam"/>
</dbReference>
<reference evidence="6 7" key="1">
    <citation type="submission" date="2021-01" db="EMBL/GenBank/DDBJ databases">
        <title>Whole genome shotgun sequence of Planobispora siamensis NBRC 107568.</title>
        <authorList>
            <person name="Komaki H."/>
            <person name="Tamura T."/>
        </authorList>
    </citation>
    <scope>NUCLEOTIDE SEQUENCE [LARGE SCALE GENOMIC DNA]</scope>
    <source>
        <strain evidence="6 7">NBRC 107568</strain>
    </source>
</reference>
<evidence type="ECO:0000256" key="2">
    <source>
        <dbReference type="ARBA" id="ARBA00022857"/>
    </source>
</evidence>
<proteinExistence type="inferred from homology"/>
<dbReference type="InterPro" id="IPR020904">
    <property type="entry name" value="Sc_DH/Rdtase_CS"/>
</dbReference>
<evidence type="ECO:0000256" key="3">
    <source>
        <dbReference type="ARBA" id="ARBA00023002"/>
    </source>
</evidence>
<dbReference type="PANTHER" id="PTHR43618">
    <property type="entry name" value="7-ALPHA-HYDROXYSTEROID DEHYDROGENASE"/>
    <property type="match status" value="1"/>
</dbReference>
<evidence type="ECO:0000313" key="6">
    <source>
        <dbReference type="EMBL" id="GIH91822.1"/>
    </source>
</evidence>
<dbReference type="PROSITE" id="PS00061">
    <property type="entry name" value="ADH_SHORT"/>
    <property type="match status" value="1"/>
</dbReference>
<keyword evidence="2" id="KW-0521">NADP</keyword>
<sequence>MRVSYDYTGSVVLVTGGTRGIGAGIAEAFLAAGARVVVCARGRPDSSVAGDFTAADVRDPAEVDRLFAGIEERYGRLDVVVNNAGGSPYAPVAGTPPRLHARVIELNLVAPLLVAQRAHPLLAASAASAPGGPDGAQAGAAGSVIMIGSSSGVRPSPGTSAYGAAKAGLHHLAACLAAEWAPHVRVNTVVVGLAETEAAAGHYGGPEGVRRMGAAVPAGRMASPADVAQACLWLAAPGYVTGAEIALHGGGEIPAWREIASGRAASEEAASGQAGSGQIASGHGG</sequence>
<dbReference type="Proteomes" id="UP000619788">
    <property type="component" value="Unassembled WGS sequence"/>
</dbReference>
<evidence type="ECO:0000259" key="5">
    <source>
        <dbReference type="SMART" id="SM00822"/>
    </source>
</evidence>
<keyword evidence="3" id="KW-0560">Oxidoreductase</keyword>
<dbReference type="InterPro" id="IPR052178">
    <property type="entry name" value="Sec_Metab_Biosynth_SDR"/>
</dbReference>
<evidence type="ECO:0000256" key="4">
    <source>
        <dbReference type="SAM" id="MobiDB-lite"/>
    </source>
</evidence>
<comment type="caution">
    <text evidence="6">The sequence shown here is derived from an EMBL/GenBank/DDBJ whole genome shotgun (WGS) entry which is preliminary data.</text>
</comment>
<feature type="region of interest" description="Disordered" evidence="4">
    <location>
        <begin position="264"/>
        <end position="285"/>
    </location>
</feature>
<name>A0A8J3SCG1_9ACTN</name>
<dbReference type="PRINTS" id="PR00081">
    <property type="entry name" value="GDHRDH"/>
</dbReference>